<feature type="compositionally biased region" description="Basic and acidic residues" evidence="1">
    <location>
        <begin position="35"/>
        <end position="44"/>
    </location>
</feature>
<dbReference type="EMBL" id="JAIWOZ010000003">
    <property type="protein sequence ID" value="KAH6607811.1"/>
    <property type="molecule type" value="Genomic_DNA"/>
</dbReference>
<proteinExistence type="predicted"/>
<reference evidence="2" key="1">
    <citation type="submission" date="2021-08" db="EMBL/GenBank/DDBJ databases">
        <title>Chromosome-Level Trichoderma cornu-damae using Hi-C Data.</title>
        <authorList>
            <person name="Kim C.S."/>
        </authorList>
    </citation>
    <scope>NUCLEOTIDE SEQUENCE</scope>
    <source>
        <strain evidence="2">KA19-0412C</strain>
    </source>
</reference>
<evidence type="ECO:0000313" key="3">
    <source>
        <dbReference type="Proteomes" id="UP000827724"/>
    </source>
</evidence>
<sequence length="66" mass="7092">MEEGCSKKLRMRGTAVQRSGSREEDGPTARRQNRRQAEEAQGEREEAEGAAAAEEPAMALSGPSST</sequence>
<feature type="region of interest" description="Disordered" evidence="1">
    <location>
        <begin position="1"/>
        <end position="66"/>
    </location>
</feature>
<organism evidence="2 3">
    <name type="scientific">Trichoderma cornu-damae</name>
    <dbReference type="NCBI Taxonomy" id="654480"/>
    <lineage>
        <taxon>Eukaryota</taxon>
        <taxon>Fungi</taxon>
        <taxon>Dikarya</taxon>
        <taxon>Ascomycota</taxon>
        <taxon>Pezizomycotina</taxon>
        <taxon>Sordariomycetes</taxon>
        <taxon>Hypocreomycetidae</taxon>
        <taxon>Hypocreales</taxon>
        <taxon>Hypocreaceae</taxon>
        <taxon>Trichoderma</taxon>
    </lineage>
</organism>
<keyword evidence="3" id="KW-1185">Reference proteome</keyword>
<evidence type="ECO:0000313" key="2">
    <source>
        <dbReference type="EMBL" id="KAH6607811.1"/>
    </source>
</evidence>
<dbReference type="AlphaFoldDB" id="A0A9P8QK40"/>
<gene>
    <name evidence="2" type="ORF">Trco_004124</name>
</gene>
<name>A0A9P8QK40_9HYPO</name>
<comment type="caution">
    <text evidence="2">The sequence shown here is derived from an EMBL/GenBank/DDBJ whole genome shotgun (WGS) entry which is preliminary data.</text>
</comment>
<evidence type="ECO:0000256" key="1">
    <source>
        <dbReference type="SAM" id="MobiDB-lite"/>
    </source>
</evidence>
<protein>
    <submittedName>
        <fullName evidence="2">Uncharacterized protein</fullName>
    </submittedName>
</protein>
<accession>A0A9P8QK40</accession>
<dbReference type="Proteomes" id="UP000827724">
    <property type="component" value="Unassembled WGS sequence"/>
</dbReference>